<dbReference type="PANTHER" id="PTHR10340:SF27">
    <property type="entry name" value="ACL091CP"/>
    <property type="match status" value="1"/>
</dbReference>
<name>A0AA39Y870_9PEZI</name>
<evidence type="ECO:0000313" key="3">
    <source>
        <dbReference type="EMBL" id="KAK0647836.1"/>
    </source>
</evidence>
<sequence length="391" mass="43781">MSLATGDMEAYCHYKYSFCDEPGVIQIDESKYFTPKPENKSAVPEPSGEVINVLHLSDWHLDPRDFATPYSLSNSTNDDNFSWNYQLLASLWGEMGWIDNTTARSASTHYGAYAYVTPQGLKIISINTDFWYTANPFNYYNFTNPDQSGILRFLIRELEASEAADQRAWIIGHVPSGYGGTGLNGKALHNPSALFYSIVRRFSPATIAGIFWGHLHQDQLVVYYDYNLSSGGGGGGLLRNTTDVDYARPLAWAHMAPSVTPLTGLNAGWTLYQVDARTFEVTNWQTFIANVSEANAWTEPVWQFEYDARAEYDAEGRWPRAAPLNATFWHDVTERMVEDGSLVEKYNLFETKSSVVTKNCSSKACAEQKVCYIRSGSTMLGDLCPHGNGPF</sequence>
<dbReference type="EMBL" id="JAUJDW010000043">
    <property type="protein sequence ID" value="KAK0647836.1"/>
    <property type="molecule type" value="Genomic_DNA"/>
</dbReference>
<evidence type="ECO:0000313" key="4">
    <source>
        <dbReference type="Proteomes" id="UP001175001"/>
    </source>
</evidence>
<comment type="caution">
    <text evidence="3">The sequence shown here is derived from an EMBL/GenBank/DDBJ whole genome shotgun (WGS) entry which is preliminary data.</text>
</comment>
<dbReference type="Proteomes" id="UP001175001">
    <property type="component" value="Unassembled WGS sequence"/>
</dbReference>
<dbReference type="GO" id="GO:0008081">
    <property type="term" value="F:phosphoric diester hydrolase activity"/>
    <property type="evidence" value="ECO:0007669"/>
    <property type="project" value="TreeGrafter"/>
</dbReference>
<protein>
    <submittedName>
        <fullName evidence="3">Sphingomyelinase phosphodiesterase C</fullName>
    </submittedName>
</protein>
<gene>
    <name evidence="3" type="primary">sgmC</name>
    <name evidence="3" type="ORF">DIS24_g7354</name>
</gene>
<reference evidence="3" key="1">
    <citation type="submission" date="2023-06" db="EMBL/GenBank/DDBJ databases">
        <title>Multi-omics analyses reveal the molecular pathogenesis toolkit of Lasiodiplodia hormozganensis, a cross-kingdom pathogen.</title>
        <authorList>
            <person name="Felix C."/>
            <person name="Meneses R."/>
            <person name="Goncalves M.F.M."/>
            <person name="Tilleman L."/>
            <person name="Duarte A.S."/>
            <person name="Jorrin-Novo J.V."/>
            <person name="Van De Peer Y."/>
            <person name="Deforce D."/>
            <person name="Van Nieuwerburgh F."/>
            <person name="Esteves A.C."/>
            <person name="Alves A."/>
        </authorList>
    </citation>
    <scope>NUCLEOTIDE SEQUENCE</scope>
    <source>
        <strain evidence="3">CBS 339.90</strain>
    </source>
</reference>
<keyword evidence="4" id="KW-1185">Reference proteome</keyword>
<dbReference type="AlphaFoldDB" id="A0AA39Y870"/>
<accession>A0AA39Y870</accession>
<dbReference type="SUPFAM" id="SSF56300">
    <property type="entry name" value="Metallo-dependent phosphatases"/>
    <property type="match status" value="1"/>
</dbReference>
<proteinExistence type="predicted"/>
<dbReference type="PANTHER" id="PTHR10340">
    <property type="entry name" value="SPHINGOMYELIN PHOSPHODIESTERASE"/>
    <property type="match status" value="1"/>
</dbReference>
<keyword evidence="1" id="KW-0378">Hydrolase</keyword>
<dbReference type="InterPro" id="IPR029052">
    <property type="entry name" value="Metallo-depent_PP-like"/>
</dbReference>
<evidence type="ECO:0000256" key="1">
    <source>
        <dbReference type="ARBA" id="ARBA00022801"/>
    </source>
</evidence>
<evidence type="ECO:0000256" key="2">
    <source>
        <dbReference type="ARBA" id="ARBA00023180"/>
    </source>
</evidence>
<organism evidence="3 4">
    <name type="scientific">Lasiodiplodia hormozganensis</name>
    <dbReference type="NCBI Taxonomy" id="869390"/>
    <lineage>
        <taxon>Eukaryota</taxon>
        <taxon>Fungi</taxon>
        <taxon>Dikarya</taxon>
        <taxon>Ascomycota</taxon>
        <taxon>Pezizomycotina</taxon>
        <taxon>Dothideomycetes</taxon>
        <taxon>Dothideomycetes incertae sedis</taxon>
        <taxon>Botryosphaeriales</taxon>
        <taxon>Botryosphaeriaceae</taxon>
        <taxon>Lasiodiplodia</taxon>
    </lineage>
</organism>
<keyword evidence="2" id="KW-0325">Glycoprotein</keyword>